<feature type="compositionally biased region" description="Low complexity" evidence="1">
    <location>
        <begin position="124"/>
        <end position="136"/>
    </location>
</feature>
<dbReference type="EnsemblMetazoa" id="PPA26966.1">
    <property type="protein sequence ID" value="PPA26966.1"/>
    <property type="gene ID" value="WBGene00116520"/>
</dbReference>
<evidence type="ECO:0000313" key="2">
    <source>
        <dbReference type="EnsemblMetazoa" id="PPA26966.1"/>
    </source>
</evidence>
<protein>
    <submittedName>
        <fullName evidence="2">Ankyrin repeat-containing protein</fullName>
    </submittedName>
</protein>
<evidence type="ECO:0000313" key="3">
    <source>
        <dbReference type="Proteomes" id="UP000005239"/>
    </source>
</evidence>
<reference evidence="3" key="1">
    <citation type="journal article" date="2008" name="Nat. Genet.">
        <title>The Pristionchus pacificus genome provides a unique perspective on nematode lifestyle and parasitism.</title>
        <authorList>
            <person name="Dieterich C."/>
            <person name="Clifton S.W."/>
            <person name="Schuster L.N."/>
            <person name="Chinwalla A."/>
            <person name="Delehaunty K."/>
            <person name="Dinkelacker I."/>
            <person name="Fulton L."/>
            <person name="Fulton R."/>
            <person name="Godfrey J."/>
            <person name="Minx P."/>
            <person name="Mitreva M."/>
            <person name="Roeseler W."/>
            <person name="Tian H."/>
            <person name="Witte H."/>
            <person name="Yang S.P."/>
            <person name="Wilson R.K."/>
            <person name="Sommer R.J."/>
        </authorList>
    </citation>
    <scope>NUCLEOTIDE SEQUENCE [LARGE SCALE GENOMIC DNA]</scope>
    <source>
        <strain evidence="3">PS312</strain>
    </source>
</reference>
<dbReference type="Proteomes" id="UP000005239">
    <property type="component" value="Unassembled WGS sequence"/>
</dbReference>
<dbReference type="Pfam" id="PF12796">
    <property type="entry name" value="Ank_2"/>
    <property type="match status" value="1"/>
</dbReference>
<name>A0A2A6C069_PRIPA</name>
<dbReference type="InterPro" id="IPR002110">
    <property type="entry name" value="Ankyrin_rpt"/>
</dbReference>
<keyword evidence="3" id="KW-1185">Reference proteome</keyword>
<dbReference type="Gene3D" id="1.25.40.20">
    <property type="entry name" value="Ankyrin repeat-containing domain"/>
    <property type="match status" value="1"/>
</dbReference>
<dbReference type="PROSITE" id="PS50088">
    <property type="entry name" value="ANK_REPEAT"/>
    <property type="match status" value="1"/>
</dbReference>
<organism evidence="2 3">
    <name type="scientific">Pristionchus pacificus</name>
    <name type="common">Parasitic nematode worm</name>
    <dbReference type="NCBI Taxonomy" id="54126"/>
    <lineage>
        <taxon>Eukaryota</taxon>
        <taxon>Metazoa</taxon>
        <taxon>Ecdysozoa</taxon>
        <taxon>Nematoda</taxon>
        <taxon>Chromadorea</taxon>
        <taxon>Rhabditida</taxon>
        <taxon>Rhabditina</taxon>
        <taxon>Diplogasteromorpha</taxon>
        <taxon>Diplogasteroidea</taxon>
        <taxon>Neodiplogasteridae</taxon>
        <taxon>Pristionchus</taxon>
    </lineage>
</organism>
<dbReference type="SUPFAM" id="SSF48403">
    <property type="entry name" value="Ankyrin repeat"/>
    <property type="match status" value="1"/>
</dbReference>
<sequence length="350" mass="37864">MTIIPYGDEARAQLDFIHHCINGNFNEVRSFISNYRVYPHYAHHYNGWTALHFAAACGNARIVKELVEAGFEPQARGYSEEVPYDVAECENAEDLSSILSLLHFDGNVDYRKVMPGEAAHTAPSSLSSSRRGSMSSEGYTPPFTSRAPPFPEAKMRKPLPISASRSTSFEVASGPGTPVHTPSSPSYSYGRRDSLYRTRFLLVRTAHGGGKEAYTRVTLPGGSGVEQLKRTIEKAMKGRRVDAVFTLPGGDVVEFDEQICLFANSQRVDVLFSVGELTPEPIGDTIPSSPARKVNCPDDVPVASTSYSTHPSLSRDQVSMDAPTTIREGSPAAAAAAAVAAENGADFLKS</sequence>
<dbReference type="SMART" id="SM00248">
    <property type="entry name" value="ANK"/>
    <property type="match status" value="1"/>
</dbReference>
<accession>A0A2A6C069</accession>
<dbReference type="InterPro" id="IPR036770">
    <property type="entry name" value="Ankyrin_rpt-contain_sf"/>
</dbReference>
<evidence type="ECO:0000256" key="1">
    <source>
        <dbReference type="SAM" id="MobiDB-lite"/>
    </source>
</evidence>
<accession>A0A8R1UKM1</accession>
<dbReference type="AlphaFoldDB" id="A0A2A6C069"/>
<dbReference type="PROSITE" id="PS50297">
    <property type="entry name" value="ANK_REP_REGION"/>
    <property type="match status" value="1"/>
</dbReference>
<dbReference type="OrthoDB" id="194358at2759"/>
<gene>
    <name evidence="2" type="primary">WBGene00116520</name>
</gene>
<reference evidence="2" key="2">
    <citation type="submission" date="2022-06" db="UniProtKB">
        <authorList>
            <consortium name="EnsemblMetazoa"/>
        </authorList>
    </citation>
    <scope>IDENTIFICATION</scope>
    <source>
        <strain evidence="2">PS312</strain>
    </source>
</reference>
<feature type="region of interest" description="Disordered" evidence="1">
    <location>
        <begin position="120"/>
        <end position="190"/>
    </location>
</feature>
<proteinExistence type="predicted"/>